<feature type="domain" description="GH16" evidence="3">
    <location>
        <begin position="30"/>
        <end position="283"/>
    </location>
</feature>
<dbReference type="GO" id="GO:0004553">
    <property type="term" value="F:hydrolase activity, hydrolyzing O-glycosyl compounds"/>
    <property type="evidence" value="ECO:0007669"/>
    <property type="project" value="InterPro"/>
</dbReference>
<feature type="chain" id="PRO_5042118609" evidence="2">
    <location>
        <begin position="20"/>
        <end position="283"/>
    </location>
</feature>
<reference evidence="4" key="1">
    <citation type="submission" date="2023-07" db="EMBL/GenBank/DDBJ databases">
        <title>Genomic Encyclopedia of Type Strains, Phase IV (KMG-IV): sequencing the most valuable type-strain genomes for metagenomic binning, comparative biology and taxonomic classification.</title>
        <authorList>
            <person name="Goeker M."/>
        </authorList>
    </citation>
    <scope>NUCLEOTIDE SEQUENCE</scope>
    <source>
        <strain evidence="4">DSM 24202</strain>
    </source>
</reference>
<dbReference type="GO" id="GO:0005975">
    <property type="term" value="P:carbohydrate metabolic process"/>
    <property type="evidence" value="ECO:0007669"/>
    <property type="project" value="InterPro"/>
</dbReference>
<evidence type="ECO:0000313" key="4">
    <source>
        <dbReference type="EMBL" id="MDQ0288914.1"/>
    </source>
</evidence>
<gene>
    <name evidence="4" type="ORF">J3R75_001021</name>
</gene>
<keyword evidence="2" id="KW-0732">Signal</keyword>
<dbReference type="InterPro" id="IPR050546">
    <property type="entry name" value="Glycosyl_Hydrlase_16"/>
</dbReference>
<dbReference type="EMBL" id="JAUSVL010000001">
    <property type="protein sequence ID" value="MDQ0288914.1"/>
    <property type="molecule type" value="Genomic_DNA"/>
</dbReference>
<name>A0AAE3VE96_9BACT</name>
<evidence type="ECO:0000256" key="1">
    <source>
        <dbReference type="ARBA" id="ARBA00006865"/>
    </source>
</evidence>
<dbReference type="InterPro" id="IPR000757">
    <property type="entry name" value="Beta-glucanase-like"/>
</dbReference>
<accession>A0AAE3VE96</accession>
<sequence length="283" mass="32365">MRFRTATTIIALAASAAFAQDSSWKLVWADEFDQGTAPAAAAWNYEHGFVRNRELQYYTKERPENVRLENGLLILEGRKERFPNAKHQAEATDWQRAPEFAEYTSGSINTAGKIAWQYGRIEVRAKLPAGKGTWPAIWMMGDKKANPAVRGWPFCGEIDIMEHVGKTPTNIHATCHWGVDGTDRKHRSKGGHTLNHDPKNTYDEFHVYAIEWDKDKIDFFYDDLKYFSFDIAQADMPDGSNPFRQKHYLLLNLALGGSWGGDMDDSALPARYEIDYVRVFEHK</sequence>
<dbReference type="Pfam" id="PF00722">
    <property type="entry name" value="Glyco_hydro_16"/>
    <property type="match status" value="1"/>
</dbReference>
<dbReference type="CDD" id="cd08023">
    <property type="entry name" value="GH16_laminarinase_like"/>
    <property type="match status" value="1"/>
</dbReference>
<evidence type="ECO:0000259" key="3">
    <source>
        <dbReference type="PROSITE" id="PS51762"/>
    </source>
</evidence>
<proteinExistence type="inferred from homology"/>
<dbReference type="RefSeq" id="WP_307260251.1">
    <property type="nucleotide sequence ID" value="NZ_JAUSVL010000001.1"/>
</dbReference>
<evidence type="ECO:0000313" key="5">
    <source>
        <dbReference type="Proteomes" id="UP001238163"/>
    </source>
</evidence>
<feature type="signal peptide" evidence="2">
    <location>
        <begin position="1"/>
        <end position="19"/>
    </location>
</feature>
<dbReference type="PANTHER" id="PTHR10963:SF55">
    <property type="entry name" value="GLYCOSIDE HYDROLASE FAMILY 16 PROTEIN"/>
    <property type="match status" value="1"/>
</dbReference>
<dbReference type="Proteomes" id="UP001238163">
    <property type="component" value="Unassembled WGS sequence"/>
</dbReference>
<comment type="caution">
    <text evidence="4">The sequence shown here is derived from an EMBL/GenBank/DDBJ whole genome shotgun (WGS) entry which is preliminary data.</text>
</comment>
<dbReference type="SUPFAM" id="SSF49899">
    <property type="entry name" value="Concanavalin A-like lectins/glucanases"/>
    <property type="match status" value="1"/>
</dbReference>
<dbReference type="PROSITE" id="PS51762">
    <property type="entry name" value="GH16_2"/>
    <property type="match status" value="1"/>
</dbReference>
<dbReference type="InterPro" id="IPR013320">
    <property type="entry name" value="ConA-like_dom_sf"/>
</dbReference>
<dbReference type="PANTHER" id="PTHR10963">
    <property type="entry name" value="GLYCOSYL HYDROLASE-RELATED"/>
    <property type="match status" value="1"/>
</dbReference>
<evidence type="ECO:0000256" key="2">
    <source>
        <dbReference type="SAM" id="SignalP"/>
    </source>
</evidence>
<comment type="similarity">
    <text evidence="1">Belongs to the glycosyl hydrolase 16 family.</text>
</comment>
<dbReference type="AlphaFoldDB" id="A0AAE3VE96"/>
<protein>
    <submittedName>
        <fullName evidence="4">Beta-glucanase (GH16 family)</fullName>
    </submittedName>
</protein>
<organism evidence="4 5">
    <name type="scientific">Oligosphaera ethanolica</name>
    <dbReference type="NCBI Taxonomy" id="760260"/>
    <lineage>
        <taxon>Bacteria</taxon>
        <taxon>Pseudomonadati</taxon>
        <taxon>Lentisphaerota</taxon>
        <taxon>Oligosphaeria</taxon>
        <taxon>Oligosphaerales</taxon>
        <taxon>Oligosphaeraceae</taxon>
        <taxon>Oligosphaera</taxon>
    </lineage>
</organism>
<dbReference type="Gene3D" id="2.60.120.200">
    <property type="match status" value="1"/>
</dbReference>
<keyword evidence="5" id="KW-1185">Reference proteome</keyword>